<feature type="transmembrane region" description="Helical" evidence="6">
    <location>
        <begin position="31"/>
        <end position="54"/>
    </location>
</feature>
<evidence type="ECO:0000259" key="7">
    <source>
        <dbReference type="Pfam" id="PF00999"/>
    </source>
</evidence>
<evidence type="ECO:0000256" key="5">
    <source>
        <dbReference type="ARBA" id="ARBA00023136"/>
    </source>
</evidence>
<keyword evidence="9" id="KW-1185">Reference proteome</keyword>
<evidence type="ECO:0000256" key="3">
    <source>
        <dbReference type="ARBA" id="ARBA00022692"/>
    </source>
</evidence>
<protein>
    <recommendedName>
        <fullName evidence="7">Cation/H+ exchanger transmembrane domain-containing protein</fullName>
    </recommendedName>
</protein>
<dbReference type="EMBL" id="CAXKWB010030944">
    <property type="protein sequence ID" value="CAL4138812.1"/>
    <property type="molecule type" value="Genomic_DNA"/>
</dbReference>
<evidence type="ECO:0000313" key="8">
    <source>
        <dbReference type="EMBL" id="CAL4138812.1"/>
    </source>
</evidence>
<comment type="caution">
    <text evidence="8">The sequence shown here is derived from an EMBL/GenBank/DDBJ whole genome shotgun (WGS) entry which is preliminary data.</text>
</comment>
<keyword evidence="4 6" id="KW-1133">Transmembrane helix</keyword>
<keyword evidence="5 6" id="KW-0472">Membrane</keyword>
<evidence type="ECO:0000256" key="6">
    <source>
        <dbReference type="SAM" id="Phobius"/>
    </source>
</evidence>
<dbReference type="GO" id="GO:0015297">
    <property type="term" value="F:antiporter activity"/>
    <property type="evidence" value="ECO:0007669"/>
    <property type="project" value="InterPro"/>
</dbReference>
<keyword evidence="3 6" id="KW-0812">Transmembrane</keyword>
<reference evidence="8 9" key="1">
    <citation type="submission" date="2024-05" db="EMBL/GenBank/DDBJ databases">
        <authorList>
            <person name="Wallberg A."/>
        </authorList>
    </citation>
    <scope>NUCLEOTIDE SEQUENCE [LARGE SCALE GENOMIC DNA]</scope>
</reference>
<comment type="similarity">
    <text evidence="2">Belongs to the monovalent cation:proton antiporter 1 (CPA1) transporter (TC 2.A.36) family.</text>
</comment>
<dbReference type="Proteomes" id="UP001497623">
    <property type="component" value="Unassembled WGS sequence"/>
</dbReference>
<evidence type="ECO:0000313" key="9">
    <source>
        <dbReference type="Proteomes" id="UP001497623"/>
    </source>
</evidence>
<proteinExistence type="inferred from homology"/>
<dbReference type="AlphaFoldDB" id="A0AAV2RUM5"/>
<evidence type="ECO:0000256" key="1">
    <source>
        <dbReference type="ARBA" id="ARBA00004141"/>
    </source>
</evidence>
<name>A0AAV2RUM5_MEGNR</name>
<comment type="subcellular location">
    <subcellularLocation>
        <location evidence="1">Membrane</location>
        <topology evidence="1">Multi-pass membrane protein</topology>
    </subcellularLocation>
</comment>
<organism evidence="8 9">
    <name type="scientific">Meganyctiphanes norvegica</name>
    <name type="common">Northern krill</name>
    <name type="synonym">Thysanopoda norvegica</name>
    <dbReference type="NCBI Taxonomy" id="48144"/>
    <lineage>
        <taxon>Eukaryota</taxon>
        <taxon>Metazoa</taxon>
        <taxon>Ecdysozoa</taxon>
        <taxon>Arthropoda</taxon>
        <taxon>Crustacea</taxon>
        <taxon>Multicrustacea</taxon>
        <taxon>Malacostraca</taxon>
        <taxon>Eumalacostraca</taxon>
        <taxon>Eucarida</taxon>
        <taxon>Euphausiacea</taxon>
        <taxon>Euphausiidae</taxon>
        <taxon>Meganyctiphanes</taxon>
    </lineage>
</organism>
<evidence type="ECO:0000256" key="4">
    <source>
        <dbReference type="ARBA" id="ARBA00022989"/>
    </source>
</evidence>
<feature type="domain" description="Cation/H+ exchanger transmembrane" evidence="7">
    <location>
        <begin position="2"/>
        <end position="133"/>
    </location>
</feature>
<feature type="transmembrane region" description="Helical" evidence="6">
    <location>
        <begin position="119"/>
        <end position="140"/>
    </location>
</feature>
<accession>A0AAV2RUM5</accession>
<dbReference type="InterPro" id="IPR006153">
    <property type="entry name" value="Cation/H_exchanger_TM"/>
</dbReference>
<dbReference type="InterPro" id="IPR051843">
    <property type="entry name" value="CPA1_transporter"/>
</dbReference>
<dbReference type="GO" id="GO:0016020">
    <property type="term" value="C:membrane"/>
    <property type="evidence" value="ECO:0007669"/>
    <property type="project" value="UniProtKB-SubCell"/>
</dbReference>
<dbReference type="GO" id="GO:1902600">
    <property type="term" value="P:proton transmembrane transport"/>
    <property type="evidence" value="ECO:0007669"/>
    <property type="project" value="InterPro"/>
</dbReference>
<evidence type="ECO:0000256" key="2">
    <source>
        <dbReference type="ARBA" id="ARBA00007367"/>
    </source>
</evidence>
<dbReference type="PANTHER" id="PTHR31102">
    <property type="match status" value="1"/>
</dbReference>
<dbReference type="Pfam" id="PF00999">
    <property type="entry name" value="Na_H_Exchanger"/>
    <property type="match status" value="1"/>
</dbReference>
<sequence>MLNSVWEIFEPLLFVLIGTEIKVGELKMETVGWGVLILFISLSFRMVTSFIVVMGGGLTLKERLFVSFAWLPKATVQAAVGSKALDYARTNLNTIKMERFPNNEQLAAANVDVELGTQVLTIAVLSILITAPIGAIAIMLTGPSLLSRSTGTVKNAEESNTNV</sequence>
<dbReference type="PANTHER" id="PTHR31102:SF1">
    <property type="entry name" value="CATION_H+ EXCHANGER DOMAIN-CONTAINING PROTEIN"/>
    <property type="match status" value="1"/>
</dbReference>
<gene>
    <name evidence="8" type="ORF">MNOR_LOCUS28274</name>
</gene>